<evidence type="ECO:0000256" key="4">
    <source>
        <dbReference type="ARBA" id="ARBA00022692"/>
    </source>
</evidence>
<evidence type="ECO:0000256" key="12">
    <source>
        <dbReference type="SAM" id="Phobius"/>
    </source>
</evidence>
<evidence type="ECO:0000256" key="7">
    <source>
        <dbReference type="ARBA" id="ARBA00023186"/>
    </source>
</evidence>
<evidence type="ECO:0000256" key="11">
    <source>
        <dbReference type="PROSITE-ProRule" id="PRU00278"/>
    </source>
</evidence>
<keyword evidence="11" id="KW-0697">Rotamase</keyword>
<keyword evidence="4 12" id="KW-0812">Transmembrane</keyword>
<dbReference type="Pfam" id="PF00639">
    <property type="entry name" value="Rotamase"/>
    <property type="match status" value="1"/>
</dbReference>
<evidence type="ECO:0000256" key="5">
    <source>
        <dbReference type="ARBA" id="ARBA00022989"/>
    </source>
</evidence>
<evidence type="ECO:0000313" key="14">
    <source>
        <dbReference type="EMBL" id="NKZ38962.1"/>
    </source>
</evidence>
<dbReference type="PANTHER" id="PTHR47529">
    <property type="entry name" value="PEPTIDYL-PROLYL CIS-TRANS ISOMERASE D"/>
    <property type="match status" value="1"/>
</dbReference>
<keyword evidence="7" id="KW-0143">Chaperone</keyword>
<dbReference type="GO" id="GO:0005886">
    <property type="term" value="C:plasma membrane"/>
    <property type="evidence" value="ECO:0007669"/>
    <property type="project" value="UniProtKB-SubCell"/>
</dbReference>
<keyword evidence="15" id="KW-1185">Reference proteome</keyword>
<dbReference type="InterPro" id="IPR000297">
    <property type="entry name" value="PPIase_PpiC"/>
</dbReference>
<comment type="caution">
    <text evidence="14">The sequence shown here is derived from an EMBL/GenBank/DDBJ whole genome shotgun (WGS) entry which is preliminary data.</text>
</comment>
<keyword evidence="3" id="KW-0997">Cell inner membrane</keyword>
<name>A0A846ZM91_9GAMM</name>
<evidence type="ECO:0000256" key="2">
    <source>
        <dbReference type="ARBA" id="ARBA00022475"/>
    </source>
</evidence>
<keyword evidence="2" id="KW-1003">Cell membrane</keyword>
<dbReference type="Proteomes" id="UP000541636">
    <property type="component" value="Unassembled WGS sequence"/>
</dbReference>
<dbReference type="InterPro" id="IPR052029">
    <property type="entry name" value="PpiD_chaperone"/>
</dbReference>
<dbReference type="PROSITE" id="PS01096">
    <property type="entry name" value="PPIC_PPIASE_1"/>
    <property type="match status" value="1"/>
</dbReference>
<feature type="transmembrane region" description="Helical" evidence="12">
    <location>
        <begin position="12"/>
        <end position="34"/>
    </location>
</feature>
<dbReference type="EMBL" id="JAAZQD010000003">
    <property type="protein sequence ID" value="NKZ38962.1"/>
    <property type="molecule type" value="Genomic_DNA"/>
</dbReference>
<dbReference type="SUPFAM" id="SSF109998">
    <property type="entry name" value="Triger factor/SurA peptide-binding domain-like"/>
    <property type="match status" value="1"/>
</dbReference>
<proteinExistence type="inferred from homology"/>
<evidence type="ECO:0000256" key="3">
    <source>
        <dbReference type="ARBA" id="ARBA00022519"/>
    </source>
</evidence>
<dbReference type="InterPro" id="IPR046357">
    <property type="entry name" value="PPIase_dom_sf"/>
</dbReference>
<evidence type="ECO:0000256" key="6">
    <source>
        <dbReference type="ARBA" id="ARBA00023136"/>
    </source>
</evidence>
<comment type="subcellular location">
    <subcellularLocation>
        <location evidence="1">Cell inner membrane</location>
        <topology evidence="1">Single-pass type II membrane protein</topology>
        <orientation evidence="1">Periplasmic side</orientation>
    </subcellularLocation>
</comment>
<keyword evidence="5 12" id="KW-1133">Transmembrane helix</keyword>
<dbReference type="AlphaFoldDB" id="A0A846ZM91"/>
<dbReference type="Pfam" id="PF13624">
    <property type="entry name" value="SurA_N_3"/>
    <property type="match status" value="1"/>
</dbReference>
<organism evidence="14 15">
    <name type="scientific">Oleiagrimonas citrea</name>
    <dbReference type="NCBI Taxonomy" id="1665687"/>
    <lineage>
        <taxon>Bacteria</taxon>
        <taxon>Pseudomonadati</taxon>
        <taxon>Pseudomonadota</taxon>
        <taxon>Gammaproteobacteria</taxon>
        <taxon>Lysobacterales</taxon>
        <taxon>Rhodanobacteraceae</taxon>
        <taxon>Oleiagrimonas</taxon>
    </lineage>
</organism>
<dbReference type="Gene3D" id="3.10.50.40">
    <property type="match status" value="1"/>
</dbReference>
<dbReference type="InterPro" id="IPR027304">
    <property type="entry name" value="Trigger_fact/SurA_dom_sf"/>
</dbReference>
<evidence type="ECO:0000256" key="10">
    <source>
        <dbReference type="ARBA" id="ARBA00042775"/>
    </source>
</evidence>
<evidence type="ECO:0000256" key="1">
    <source>
        <dbReference type="ARBA" id="ARBA00004382"/>
    </source>
</evidence>
<keyword evidence="11 14" id="KW-0413">Isomerase</keyword>
<dbReference type="GO" id="GO:0003755">
    <property type="term" value="F:peptidyl-prolyl cis-trans isomerase activity"/>
    <property type="evidence" value="ECO:0007669"/>
    <property type="project" value="UniProtKB-KW"/>
</dbReference>
<dbReference type="PANTHER" id="PTHR47529:SF1">
    <property type="entry name" value="PERIPLASMIC CHAPERONE PPID"/>
    <property type="match status" value="1"/>
</dbReference>
<protein>
    <recommendedName>
        <fullName evidence="9">Periplasmic chaperone PpiD</fullName>
    </recommendedName>
    <alternativeName>
        <fullName evidence="10">Periplasmic folding chaperone</fullName>
    </alternativeName>
</protein>
<dbReference type="InterPro" id="IPR023058">
    <property type="entry name" value="PPIase_PpiC_CS"/>
</dbReference>
<dbReference type="PROSITE" id="PS50198">
    <property type="entry name" value="PPIC_PPIASE_2"/>
    <property type="match status" value="1"/>
</dbReference>
<sequence>MLQNLREKLHGWPAIILFGALALLLASFGLIGYVSQQADTFVAKVGKHEISQRDYQDRMNALRRQATATQGANFDPSYFDKPEVKQQVLEALIKQQLLLQANDELGLKVTNAQLRDEIANDPNFQVDGKFNADTYTAILNNNGMTPQMYQDRVRSSLATSLLPNAITHSEVITSADVDRYVSLQTQKRDLRYVVLPRPALTDSTVSDKEIADWYAKHKSDFMTKERVSVNYIELSTDDVKADSTPDEDALRQRYEREKNRYQEPEQRLVSHILVSVPKNATPAQQKAALAKADSIYKQAESGVDFAKLAKKYSDDLGSKSDGGSLGWIERGVTNKAFEDALFSMKKGQISKPVLSPEGYHIIDLRGVRAGKVKPFSEVRDQLAKEMEQGDLERKYSELAGKLTDKVYADPSSLTPVAQELGLKVQHTDLFTREGTKQGIASNPKVVKAAFSDQVLVQGNTSDAIDLGSNHMVVVHVRKHEPSKLQPLDKVSGQIRADILAQRVAEAAKAQAAKLLAEVSKNQDMSKAVSGLGVAVQPLKGAERTQKGVPQKLLDEAFRMPHPSKNASSYASVDLGNGSYALVRLDAVHPGDPSKIPEAVRNMLRQRMAQAYATTETNAFIDVLRKNTKIETVKSRM</sequence>
<feature type="domain" description="PpiC" evidence="13">
    <location>
        <begin position="264"/>
        <end position="366"/>
    </location>
</feature>
<dbReference type="Gene3D" id="1.10.4030.10">
    <property type="entry name" value="Porin chaperone SurA, peptide-binding domain"/>
    <property type="match status" value="1"/>
</dbReference>
<reference evidence="14 15" key="1">
    <citation type="journal article" date="2017" name="Int. J. Syst. Evol. Microbiol.">
        <title>Oleiagrimonas citrea sp. nov., a marine bacterium isolated from tidal flat sediment and emended description of the genus Oleiagrimonas Fang et al. 2015 and Oleiagrimonas soli.</title>
        <authorList>
            <person name="Yang S.H."/>
            <person name="Seo H.S."/>
            <person name="Seong C.N."/>
            <person name="Kwon K.K."/>
        </authorList>
    </citation>
    <scope>NUCLEOTIDE SEQUENCE [LARGE SCALE GENOMIC DNA]</scope>
    <source>
        <strain evidence="14 15">MEBiC09124</strain>
    </source>
</reference>
<comment type="similarity">
    <text evidence="8">Belongs to the PpiD chaperone family.</text>
</comment>
<accession>A0A846ZM91</accession>
<dbReference type="RefSeq" id="WP_168609115.1">
    <property type="nucleotide sequence ID" value="NZ_JAAZQD010000003.1"/>
</dbReference>
<evidence type="ECO:0000259" key="13">
    <source>
        <dbReference type="PROSITE" id="PS50198"/>
    </source>
</evidence>
<evidence type="ECO:0000256" key="9">
    <source>
        <dbReference type="ARBA" id="ARBA00040743"/>
    </source>
</evidence>
<keyword evidence="6 12" id="KW-0472">Membrane</keyword>
<evidence type="ECO:0000313" key="15">
    <source>
        <dbReference type="Proteomes" id="UP000541636"/>
    </source>
</evidence>
<dbReference type="SUPFAM" id="SSF54534">
    <property type="entry name" value="FKBP-like"/>
    <property type="match status" value="1"/>
</dbReference>
<gene>
    <name evidence="14" type="ORF">HF690_08350</name>
</gene>
<evidence type="ECO:0000256" key="8">
    <source>
        <dbReference type="ARBA" id="ARBA00038408"/>
    </source>
</evidence>